<accession>A0A086L8S3</accession>
<dbReference type="Proteomes" id="UP000028838">
    <property type="component" value="Unassembled WGS sequence"/>
</dbReference>
<reference evidence="1 2" key="1">
    <citation type="submission" date="2014-07" db="EMBL/GenBank/DDBJ databases">
        <authorList>
            <person name="Sibley D."/>
            <person name="Venepally P."/>
            <person name="Karamycheva S."/>
            <person name="Hadjithomas M."/>
            <person name="Khan A."/>
            <person name="Brunk B."/>
            <person name="Roos D."/>
            <person name="Caler E."/>
            <person name="Lorenzi H."/>
        </authorList>
    </citation>
    <scope>NUCLEOTIDE SEQUENCE [LARGE SCALE GENOMIC DNA]</scope>
    <source>
        <strain evidence="1 2">FOU</strain>
    </source>
</reference>
<protein>
    <submittedName>
        <fullName evidence="1">Uncharacterized protein</fullName>
    </submittedName>
</protein>
<feature type="non-terminal residue" evidence="1">
    <location>
        <position position="30"/>
    </location>
</feature>
<dbReference type="AlphaFoldDB" id="A0A086L8S3"/>
<evidence type="ECO:0000313" key="1">
    <source>
        <dbReference type="EMBL" id="KFG53041.1"/>
    </source>
</evidence>
<evidence type="ECO:0000313" key="2">
    <source>
        <dbReference type="Proteomes" id="UP000028838"/>
    </source>
</evidence>
<proteinExistence type="predicted"/>
<dbReference type="EMBL" id="AEYH02001008">
    <property type="protein sequence ID" value="KFG53041.1"/>
    <property type="molecule type" value="Genomic_DNA"/>
</dbReference>
<gene>
    <name evidence="1" type="ORF">TGFOU_254485A</name>
</gene>
<comment type="caution">
    <text evidence="1">The sequence shown here is derived from an EMBL/GenBank/DDBJ whole genome shotgun (WGS) entry which is preliminary data.</text>
</comment>
<name>A0A086L8S3_TOXGO</name>
<dbReference type="VEuPathDB" id="ToxoDB:TGFOU_254485A"/>
<sequence length="30" mass="3150">MHAGDPPLLKVPQSLGRASQAFFLVAAAQK</sequence>
<organism evidence="1 2">
    <name type="scientific">Toxoplasma gondii FOU</name>
    <dbReference type="NCBI Taxonomy" id="943167"/>
    <lineage>
        <taxon>Eukaryota</taxon>
        <taxon>Sar</taxon>
        <taxon>Alveolata</taxon>
        <taxon>Apicomplexa</taxon>
        <taxon>Conoidasida</taxon>
        <taxon>Coccidia</taxon>
        <taxon>Eucoccidiorida</taxon>
        <taxon>Eimeriorina</taxon>
        <taxon>Sarcocystidae</taxon>
        <taxon>Toxoplasma</taxon>
    </lineage>
</organism>